<feature type="domain" description="FtsK" evidence="6">
    <location>
        <begin position="566"/>
        <end position="760"/>
    </location>
</feature>
<dbReference type="Proteomes" id="UP000824243">
    <property type="component" value="Unassembled WGS sequence"/>
</dbReference>
<dbReference type="InterPro" id="IPR003593">
    <property type="entry name" value="AAA+_ATPase"/>
</dbReference>
<evidence type="ECO:0000256" key="4">
    <source>
        <dbReference type="PROSITE-ProRule" id="PRU00289"/>
    </source>
</evidence>
<dbReference type="NCBIfam" id="TIGR03928">
    <property type="entry name" value="T7_EssCb_Firm"/>
    <property type="match status" value="1"/>
</dbReference>
<dbReference type="InterPro" id="IPR050206">
    <property type="entry name" value="FtsK/SpoIIIE/SftA"/>
</dbReference>
<keyword evidence="5" id="KW-0472">Membrane</keyword>
<dbReference type="InterPro" id="IPR023839">
    <property type="entry name" value="Firmicutes_EssC_C"/>
</dbReference>
<evidence type="ECO:0000256" key="3">
    <source>
        <dbReference type="ARBA" id="ARBA00022840"/>
    </source>
</evidence>
<dbReference type="GO" id="GO:0005524">
    <property type="term" value="F:ATP binding"/>
    <property type="evidence" value="ECO:0007669"/>
    <property type="project" value="UniProtKB-UniRule"/>
</dbReference>
<reference evidence="7" key="2">
    <citation type="submission" date="2021-04" db="EMBL/GenBank/DDBJ databases">
        <authorList>
            <person name="Gilroy R."/>
        </authorList>
    </citation>
    <scope>NUCLEOTIDE SEQUENCE</scope>
    <source>
        <strain evidence="7">ChiSjej5B23-15282</strain>
    </source>
</reference>
<dbReference type="CDD" id="cd01127">
    <property type="entry name" value="TrwB_TraG_TraD_VirD4"/>
    <property type="match status" value="1"/>
</dbReference>
<name>A0A9D2AT34_9FIRM</name>
<feature type="transmembrane region" description="Helical" evidence="5">
    <location>
        <begin position="149"/>
        <end position="169"/>
    </location>
</feature>
<feature type="domain" description="FtsK" evidence="6">
    <location>
        <begin position="907"/>
        <end position="1091"/>
    </location>
</feature>
<evidence type="ECO:0000256" key="5">
    <source>
        <dbReference type="SAM" id="Phobius"/>
    </source>
</evidence>
<dbReference type="GO" id="GO:0003677">
    <property type="term" value="F:DNA binding"/>
    <property type="evidence" value="ECO:0007669"/>
    <property type="project" value="InterPro"/>
</dbReference>
<keyword evidence="2 4" id="KW-0547">Nucleotide-binding</keyword>
<comment type="caution">
    <text evidence="7">The sequence shown here is derived from an EMBL/GenBank/DDBJ whole genome shotgun (WGS) entry which is preliminary data.</text>
</comment>
<keyword evidence="5" id="KW-0812">Transmembrane</keyword>
<dbReference type="PROSITE" id="PS50901">
    <property type="entry name" value="FTSK"/>
    <property type="match status" value="2"/>
</dbReference>
<proteinExistence type="predicted"/>
<keyword evidence="5" id="KW-1133">Transmembrane helix</keyword>
<dbReference type="Pfam" id="PF01580">
    <property type="entry name" value="FtsK_SpoIIIE"/>
    <property type="match status" value="2"/>
</dbReference>
<dbReference type="SUPFAM" id="SSF52540">
    <property type="entry name" value="P-loop containing nucleoside triphosphate hydrolases"/>
    <property type="match status" value="2"/>
</dbReference>
<reference evidence="7" key="1">
    <citation type="journal article" date="2021" name="PeerJ">
        <title>Extensive microbial diversity within the chicken gut microbiome revealed by metagenomics and culture.</title>
        <authorList>
            <person name="Gilroy R."/>
            <person name="Ravi A."/>
            <person name="Getino M."/>
            <person name="Pursley I."/>
            <person name="Horton D.L."/>
            <person name="Alikhan N.F."/>
            <person name="Baker D."/>
            <person name="Gharbi K."/>
            <person name="Hall N."/>
            <person name="Watson M."/>
            <person name="Adriaenssens E.M."/>
            <person name="Foster-Nyarko E."/>
            <person name="Jarju S."/>
            <person name="Secka A."/>
            <person name="Antonio M."/>
            <person name="Oren A."/>
            <person name="Chaudhuri R.R."/>
            <person name="La Ragione R."/>
            <person name="Hildebrand F."/>
            <person name="Pallen M.J."/>
        </authorList>
    </citation>
    <scope>NUCLEOTIDE SEQUENCE</scope>
    <source>
        <strain evidence="7">ChiSjej5B23-15282</strain>
    </source>
</reference>
<evidence type="ECO:0000313" key="7">
    <source>
        <dbReference type="EMBL" id="HIX48880.1"/>
    </source>
</evidence>
<keyword evidence="1" id="KW-0677">Repeat</keyword>
<dbReference type="GO" id="GO:0016020">
    <property type="term" value="C:membrane"/>
    <property type="evidence" value="ECO:0007669"/>
    <property type="project" value="UniProtKB-SubCell"/>
</dbReference>
<organism evidence="7 8">
    <name type="scientific">Candidatus Mediterraneibacter caccavium</name>
    <dbReference type="NCBI Taxonomy" id="2838661"/>
    <lineage>
        <taxon>Bacteria</taxon>
        <taxon>Bacillati</taxon>
        <taxon>Bacillota</taxon>
        <taxon>Clostridia</taxon>
        <taxon>Lachnospirales</taxon>
        <taxon>Lachnospiraceae</taxon>
        <taxon>Mediterraneibacter</taxon>
    </lineage>
</organism>
<feature type="binding site" evidence="4">
    <location>
        <begin position="924"/>
        <end position="931"/>
    </location>
    <ligand>
        <name>ATP</name>
        <dbReference type="ChEBI" id="CHEBI:30616"/>
    </ligand>
</feature>
<evidence type="ECO:0000313" key="8">
    <source>
        <dbReference type="Proteomes" id="UP000824243"/>
    </source>
</evidence>
<sequence>MEKNSTYITTYQRKPQIWIGTESAPFPYDLTWEYPLQVCLDRDLLFFRREGEIKVLYNGTDAGTGPITVQNGDELQVEDLRITFFKDRLEVIAESGSFQTTLLPEHGEEAYFEGFPVYKRSPRMTYQIQEEEVVIKAPPRKKEMSKSSLAQLIIPPVCMMALTVAMGIFMKRGPYMYMTAGMTAITLIFSIQRFISERRSVRQDNRERAVMYDEYLLKKRKEIRKLRGTEREAVRYQNPTLPMLQDMVLEYSSRIYERSVLDDDFLKVNLGYRSGKSRINVTYEEKELDLTRDELIERAKKIPEEFKEIDGIPVEIDLKRSHLGLVGNKRNIHEQLKYMMAQLTFFHSYHDLQIVFIHSGAYREDFRYMRWYPHLRLSFINVVGEICSEQIRDQILGSVQQVLKERKLKQEEEKKENVFLPHFLFVIDEPKLILNHAIMEYLQSREMGLGFSIIYTTDQSSNLPENVRTICILDNSEEARLLLEEGERKNIRFDVQHTYGIQLERMARALSPLVHELGIVSRVPEKLTFFQMYQVESPEELQPEQRWQEHNAYKSLAVPIGAKAENEYTELDLHEKAHGPHGLIAGTTGSGKSETIQTYILSLAVNFHPHEVGFLLIDYKGGGMANLFAHLPHLLGTITNLDKSESMRAMVSIKAELARRQRIFGEYGVNHINDYQKLFRLGKAEEPLPHLFVISDEFAELKKEQPEFMAELDSASRIGRSLGVHLILATQKPSGVVDDQIWSNSRFRLCLKVQSASDSKEMLHTADAANITQTGRGYLQVGNNEIYELFQSAWSGAAFGTKEEQKEEDDRVYLLNELGQGEALNKDFSGNAESRQIKKTQLDVTVEYLAELYAREQCVPVKKTWLPSLPYQIVSPHLKSVGDSAAFEKLDLKLGVGFMDVPEEQAQREYLLDLEKNGHLLYLSSSGCGKTMFLTQVILGLSAKNAVKNLNFYILDLGNSGMIPLRQLPHVADYMNFDHTEKITKFQKLILDEMQERKRKLARAMVQNFSVYNETQPDTLKAIVIAVDQYEVIKELEDSVETFLQKISRDGAGLGIYLLVTTSRDSAMRNATRNNFKVRIGGFNFDESELSAFIGRSQYKLPEEHKGRALVKTDGIHVMQLYTPVDFESEKEYNQKLKELISRICELSTEEKAKEIPVMPEELTLDMLSSYPGYESTRTKVPVGIDTSSLQAYYLPMETSPAFVIGGVKTGKTNVIRNMLELIRGEVTYLFDSKNHDLASYQSRDKLVYAGDKASAAEALGKISEEVSRRKEGYEEAKLDQMDLTAAEFMKSLPPVYVMIDMLQDLYENIGEDNSLIDILEEAVRYGIYILVTSEMKVKKMTRSKFIDMLIASREALILGNIREQLLFSYTGIREENRQVEFGYYHNAGVSRKVKLIMHKGKQNYCRLPVP</sequence>
<dbReference type="EMBL" id="DXFA01000136">
    <property type="protein sequence ID" value="HIX48880.1"/>
    <property type="molecule type" value="Genomic_DNA"/>
</dbReference>
<evidence type="ECO:0000256" key="1">
    <source>
        <dbReference type="ARBA" id="ARBA00022737"/>
    </source>
</evidence>
<accession>A0A9D2AT34</accession>
<dbReference type="PANTHER" id="PTHR22683:SF1">
    <property type="entry name" value="TYPE VII SECRETION SYSTEM PROTEIN ESSC"/>
    <property type="match status" value="1"/>
</dbReference>
<dbReference type="PANTHER" id="PTHR22683">
    <property type="entry name" value="SPORULATION PROTEIN RELATED"/>
    <property type="match status" value="1"/>
</dbReference>
<dbReference type="InterPro" id="IPR002543">
    <property type="entry name" value="FtsK_dom"/>
</dbReference>
<dbReference type="Gene3D" id="3.40.50.300">
    <property type="entry name" value="P-loop containing nucleotide triphosphate hydrolases"/>
    <property type="match status" value="3"/>
</dbReference>
<gene>
    <name evidence="7" type="primary">essC</name>
    <name evidence="7" type="ORF">H9981_07715</name>
</gene>
<feature type="binding site" evidence="4">
    <location>
        <begin position="586"/>
        <end position="593"/>
    </location>
    <ligand>
        <name>ATP</name>
        <dbReference type="ChEBI" id="CHEBI:30616"/>
    </ligand>
</feature>
<evidence type="ECO:0000259" key="6">
    <source>
        <dbReference type="PROSITE" id="PS50901"/>
    </source>
</evidence>
<keyword evidence="3 4" id="KW-0067">ATP-binding</keyword>
<evidence type="ECO:0000256" key="2">
    <source>
        <dbReference type="ARBA" id="ARBA00022741"/>
    </source>
</evidence>
<protein>
    <submittedName>
        <fullName evidence="7">Type VII secretion protein EssC</fullName>
    </submittedName>
</protein>
<dbReference type="SMART" id="SM00382">
    <property type="entry name" value="AAA"/>
    <property type="match status" value="3"/>
</dbReference>
<dbReference type="InterPro" id="IPR027417">
    <property type="entry name" value="P-loop_NTPase"/>
</dbReference>